<dbReference type="HOGENOM" id="CLU_2746104_0_0_5"/>
<comment type="function">
    <text evidence="7">Part of the tripartite ATP-independent periplasmic (TRAP) transport system.</text>
</comment>
<evidence type="ECO:0000256" key="5">
    <source>
        <dbReference type="ARBA" id="ARBA00022989"/>
    </source>
</evidence>
<accession>Q0FH46</accession>
<evidence type="ECO:0000256" key="6">
    <source>
        <dbReference type="ARBA" id="ARBA00023136"/>
    </source>
</evidence>
<keyword evidence="5 7" id="KW-1133">Transmembrane helix</keyword>
<evidence type="ECO:0000256" key="2">
    <source>
        <dbReference type="ARBA" id="ARBA00022448"/>
    </source>
</evidence>
<comment type="caution">
    <text evidence="7">Lacks conserved residue(s) required for the propagation of feature annotation.</text>
</comment>
<dbReference type="STRING" id="314265.R2601_20381"/>
<evidence type="ECO:0000256" key="3">
    <source>
        <dbReference type="ARBA" id="ARBA00022475"/>
    </source>
</evidence>
<feature type="transmembrane region" description="Helical" evidence="7">
    <location>
        <begin position="5"/>
        <end position="23"/>
    </location>
</feature>
<dbReference type="Proteomes" id="UP000006230">
    <property type="component" value="Unassembled WGS sequence"/>
</dbReference>
<feature type="transmembrane region" description="Helical" evidence="7">
    <location>
        <begin position="43"/>
        <end position="62"/>
    </location>
</feature>
<reference evidence="9 10" key="1">
    <citation type="journal article" date="2010" name="J. Bacteriol.">
        <title>Genome sequences of Pelagibaca bermudensis HTCC2601T and Maritimibacter alkaliphilus HTCC2654T, the type strains of two marine Roseobacter genera.</title>
        <authorList>
            <person name="Thrash J.C."/>
            <person name="Cho J.C."/>
            <person name="Ferriera S."/>
            <person name="Johnson J."/>
            <person name="Vergin K.L."/>
            <person name="Giovannoni S.J."/>
        </authorList>
    </citation>
    <scope>NUCLEOTIDE SEQUENCE [LARGE SCALE GENOMIC DNA]</scope>
    <source>
        <strain evidence="10">DSM 26914 / JCM 13377 / KCTC 12554 / HTCC2601</strain>
    </source>
</reference>
<dbReference type="OrthoDB" id="6183232at2"/>
<keyword evidence="4 7" id="KW-0812">Transmembrane</keyword>
<keyword evidence="3" id="KW-1003">Cell membrane</keyword>
<comment type="caution">
    <text evidence="9">The sequence shown here is derived from an EMBL/GenBank/DDBJ whole genome shotgun (WGS) entry which is preliminary data.</text>
</comment>
<gene>
    <name evidence="9" type="ORF">R2601_20381</name>
</gene>
<evidence type="ECO:0000256" key="4">
    <source>
        <dbReference type="ARBA" id="ARBA00022692"/>
    </source>
</evidence>
<feature type="domain" description="Tripartite ATP-independent periplasmic transporters DctQ component" evidence="8">
    <location>
        <begin position="5"/>
        <end position="69"/>
    </location>
</feature>
<dbReference type="AlphaFoldDB" id="Q0FH46"/>
<dbReference type="RefSeq" id="WP_007798833.1">
    <property type="nucleotide sequence ID" value="NZ_DS022276.1"/>
</dbReference>
<dbReference type="Pfam" id="PF04290">
    <property type="entry name" value="DctQ"/>
    <property type="match status" value="1"/>
</dbReference>
<comment type="subunit">
    <text evidence="7">The complex comprises the extracytoplasmic solute receptor protein and the two transmembrane proteins.</text>
</comment>
<evidence type="ECO:0000313" key="10">
    <source>
        <dbReference type="Proteomes" id="UP000006230"/>
    </source>
</evidence>
<protein>
    <recommendedName>
        <fullName evidence="7">TRAP transporter small permease protein</fullName>
    </recommendedName>
</protein>
<evidence type="ECO:0000313" key="9">
    <source>
        <dbReference type="EMBL" id="EAU43527.1"/>
    </source>
</evidence>
<dbReference type="GO" id="GO:0005886">
    <property type="term" value="C:plasma membrane"/>
    <property type="evidence" value="ECO:0007669"/>
    <property type="project" value="UniProtKB-SubCell"/>
</dbReference>
<evidence type="ECO:0000256" key="7">
    <source>
        <dbReference type="RuleBase" id="RU369079"/>
    </source>
</evidence>
<comment type="similarity">
    <text evidence="7">Belongs to the TRAP transporter small permease family.</text>
</comment>
<feature type="non-terminal residue" evidence="9">
    <location>
        <position position="1"/>
    </location>
</feature>
<dbReference type="InterPro" id="IPR055348">
    <property type="entry name" value="DctQ"/>
</dbReference>
<name>Q0FH46_SALBH</name>
<keyword evidence="7" id="KW-0997">Cell inner membrane</keyword>
<comment type="subcellular location">
    <subcellularLocation>
        <location evidence="7">Cell inner membrane</location>
        <topology evidence="7">Multi-pass membrane protein</topology>
    </subcellularLocation>
    <subcellularLocation>
        <location evidence="1">Cell membrane</location>
        <topology evidence="1">Multi-pass membrane protein</topology>
    </subcellularLocation>
</comment>
<evidence type="ECO:0000259" key="8">
    <source>
        <dbReference type="Pfam" id="PF04290"/>
    </source>
</evidence>
<evidence type="ECO:0000256" key="1">
    <source>
        <dbReference type="ARBA" id="ARBA00004651"/>
    </source>
</evidence>
<keyword evidence="2 7" id="KW-0813">Transport</keyword>
<proteinExistence type="inferred from homology"/>
<dbReference type="GO" id="GO:0022857">
    <property type="term" value="F:transmembrane transporter activity"/>
    <property type="evidence" value="ECO:0007669"/>
    <property type="project" value="UniProtKB-UniRule"/>
</dbReference>
<keyword evidence="6 7" id="KW-0472">Membrane</keyword>
<dbReference type="EMBL" id="AATQ01000082">
    <property type="protein sequence ID" value="EAU43527.1"/>
    <property type="molecule type" value="Genomic_DNA"/>
</dbReference>
<organism evidence="9 10">
    <name type="scientific">Salipiger bermudensis (strain DSM 26914 / JCM 13377 / KCTC 12554 / HTCC2601)</name>
    <name type="common">Pelagibaca bermudensis</name>
    <dbReference type="NCBI Taxonomy" id="314265"/>
    <lineage>
        <taxon>Bacteria</taxon>
        <taxon>Pseudomonadati</taxon>
        <taxon>Pseudomonadota</taxon>
        <taxon>Alphaproteobacteria</taxon>
        <taxon>Rhodobacterales</taxon>
        <taxon>Roseobacteraceae</taxon>
        <taxon>Salipiger</taxon>
    </lineage>
</organism>
<keyword evidence="10" id="KW-1185">Reference proteome</keyword>
<dbReference type="eggNOG" id="COG3090">
    <property type="taxonomic scope" value="Bacteria"/>
</dbReference>
<sequence>GRRQVWLLLTAGMALFLAYWMVFGMLETRDDSAVTSVLNWPVWPFYIPGIASMVLWALVALAQIRGEVRHA</sequence>